<dbReference type="Proteomes" id="UP000635387">
    <property type="component" value="Unassembled WGS sequence"/>
</dbReference>
<accession>A0ABQ3LY14</accession>
<name>A0ABQ3LY14_9PSEU</name>
<organism evidence="1 2">
    <name type="scientific">Amycolatopsis oliviviridis</name>
    <dbReference type="NCBI Taxonomy" id="1471590"/>
    <lineage>
        <taxon>Bacteria</taxon>
        <taxon>Bacillati</taxon>
        <taxon>Actinomycetota</taxon>
        <taxon>Actinomycetes</taxon>
        <taxon>Pseudonocardiales</taxon>
        <taxon>Pseudonocardiaceae</taxon>
        <taxon>Amycolatopsis</taxon>
    </lineage>
</organism>
<evidence type="ECO:0000313" key="1">
    <source>
        <dbReference type="EMBL" id="GHH28642.1"/>
    </source>
</evidence>
<proteinExistence type="predicted"/>
<reference evidence="2" key="1">
    <citation type="journal article" date="2019" name="Int. J. Syst. Evol. Microbiol.">
        <title>The Global Catalogue of Microorganisms (GCM) 10K type strain sequencing project: providing services to taxonomists for standard genome sequencing and annotation.</title>
        <authorList>
            <consortium name="The Broad Institute Genomics Platform"/>
            <consortium name="The Broad Institute Genome Sequencing Center for Infectious Disease"/>
            <person name="Wu L."/>
            <person name="Ma J."/>
        </authorList>
    </citation>
    <scope>NUCLEOTIDE SEQUENCE [LARGE SCALE GENOMIC DNA]</scope>
    <source>
        <strain evidence="2">CGMCC 4.7683</strain>
    </source>
</reference>
<evidence type="ECO:0008006" key="3">
    <source>
        <dbReference type="Google" id="ProtNLM"/>
    </source>
</evidence>
<keyword evidence="2" id="KW-1185">Reference proteome</keyword>
<sequence length="46" mass="4957">MLEAIESYRREGGLAFTPPGHKQGRGADPRVLEVLGRDAFSRGNGS</sequence>
<dbReference type="EMBL" id="BNAY01000007">
    <property type="protein sequence ID" value="GHH28642.1"/>
    <property type="molecule type" value="Genomic_DNA"/>
</dbReference>
<gene>
    <name evidence="1" type="ORF">GCM10017790_59800</name>
</gene>
<protein>
    <recommendedName>
        <fullName evidence="3">Arginine decarboxylase</fullName>
    </recommendedName>
</protein>
<comment type="caution">
    <text evidence="1">The sequence shown here is derived from an EMBL/GenBank/DDBJ whole genome shotgun (WGS) entry which is preliminary data.</text>
</comment>
<evidence type="ECO:0000313" key="2">
    <source>
        <dbReference type="Proteomes" id="UP000635387"/>
    </source>
</evidence>